<dbReference type="InterPro" id="IPR020843">
    <property type="entry name" value="ER"/>
</dbReference>
<evidence type="ECO:0000259" key="1">
    <source>
        <dbReference type="SMART" id="SM00829"/>
    </source>
</evidence>
<dbReference type="Gene3D" id="3.90.180.10">
    <property type="entry name" value="Medium-chain alcohol dehydrogenases, catalytic domain"/>
    <property type="match status" value="1"/>
</dbReference>
<dbReference type="PANTHER" id="PTHR44013:SF1">
    <property type="entry name" value="ZINC-TYPE ALCOHOL DEHYDROGENASE-LIKE PROTEIN C16A3.02C"/>
    <property type="match status" value="1"/>
</dbReference>
<feature type="domain" description="Enoyl reductase (ER)" evidence="1">
    <location>
        <begin position="6"/>
        <end position="314"/>
    </location>
</feature>
<comment type="caution">
    <text evidence="2">The sequence shown here is derived from an EMBL/GenBank/DDBJ whole genome shotgun (WGS) entry which is preliminary data.</text>
</comment>
<dbReference type="Gene3D" id="3.40.50.720">
    <property type="entry name" value="NAD(P)-binding Rossmann-like Domain"/>
    <property type="match status" value="1"/>
</dbReference>
<dbReference type="Pfam" id="PF08240">
    <property type="entry name" value="ADH_N"/>
    <property type="match status" value="1"/>
</dbReference>
<protein>
    <submittedName>
        <fullName evidence="2">NAD(P)-dependent alcohol dehydrogenase</fullName>
    </submittedName>
</protein>
<dbReference type="SUPFAM" id="SSF50129">
    <property type="entry name" value="GroES-like"/>
    <property type="match status" value="1"/>
</dbReference>
<dbReference type="InterPro" id="IPR036291">
    <property type="entry name" value="NAD(P)-bd_dom_sf"/>
</dbReference>
<organism evidence="2 3">
    <name type="scientific">Herbiconiux moechotypicola</name>
    <dbReference type="NCBI Taxonomy" id="637393"/>
    <lineage>
        <taxon>Bacteria</taxon>
        <taxon>Bacillati</taxon>
        <taxon>Actinomycetota</taxon>
        <taxon>Actinomycetes</taxon>
        <taxon>Micrococcales</taxon>
        <taxon>Microbacteriaceae</taxon>
        <taxon>Herbiconiux</taxon>
    </lineage>
</organism>
<dbReference type="SUPFAM" id="SSF51735">
    <property type="entry name" value="NAD(P)-binding Rossmann-fold domains"/>
    <property type="match status" value="1"/>
</dbReference>
<accession>A0ABN3DF04</accession>
<name>A0ABN3DF04_9MICO</name>
<dbReference type="InterPro" id="IPR013154">
    <property type="entry name" value="ADH-like_N"/>
</dbReference>
<sequence>MYRRFGGPEVVTAEGLPRPEPSKGEVLVRVLASTVGASDVAARSGTPWFARLAFGPARPRIRVLGSDFCGRVVALGPGARRFSVGELVFGATNAAMGGHAEYVVVGEGGAVERVPEGIDPVRAAALVDATAMSFLEETAGLRAGQRLLVNGASGAVGSAAVQLAKVTGAVVTGTSSAANVGFVKSLGADVAVPYSDQAAVAGAGPFDVVFDVAGKLGYRRARRLLEEDGLYMTTVPSFAILVQAAWTRIVGRRRAVIAFTGLRPEARVAADLRTTAELARRGVLDAPVEASYPLDRVAEAHRHAEGGKRGHVVLTLG</sequence>
<evidence type="ECO:0000313" key="2">
    <source>
        <dbReference type="EMBL" id="GAA2229182.1"/>
    </source>
</evidence>
<dbReference type="InterPro" id="IPR011032">
    <property type="entry name" value="GroES-like_sf"/>
</dbReference>
<gene>
    <name evidence="2" type="ORF">GCM10009851_12230</name>
</gene>
<proteinExistence type="predicted"/>
<keyword evidence="3" id="KW-1185">Reference proteome</keyword>
<dbReference type="InterPro" id="IPR052733">
    <property type="entry name" value="Chloroplast_QOR"/>
</dbReference>
<dbReference type="Pfam" id="PF13602">
    <property type="entry name" value="ADH_zinc_N_2"/>
    <property type="match status" value="1"/>
</dbReference>
<dbReference type="CDD" id="cd08267">
    <property type="entry name" value="MDR1"/>
    <property type="match status" value="1"/>
</dbReference>
<dbReference type="EMBL" id="BAAAQY010000003">
    <property type="protein sequence ID" value="GAA2229182.1"/>
    <property type="molecule type" value="Genomic_DNA"/>
</dbReference>
<dbReference type="SMART" id="SM00829">
    <property type="entry name" value="PKS_ER"/>
    <property type="match status" value="1"/>
</dbReference>
<reference evidence="2 3" key="1">
    <citation type="journal article" date="2019" name="Int. J. Syst. Evol. Microbiol.">
        <title>The Global Catalogue of Microorganisms (GCM) 10K type strain sequencing project: providing services to taxonomists for standard genome sequencing and annotation.</title>
        <authorList>
            <consortium name="The Broad Institute Genomics Platform"/>
            <consortium name="The Broad Institute Genome Sequencing Center for Infectious Disease"/>
            <person name="Wu L."/>
            <person name="Ma J."/>
        </authorList>
    </citation>
    <scope>NUCLEOTIDE SEQUENCE [LARGE SCALE GENOMIC DNA]</scope>
    <source>
        <strain evidence="2 3">JCM 16117</strain>
    </source>
</reference>
<dbReference type="Proteomes" id="UP001500929">
    <property type="component" value="Unassembled WGS sequence"/>
</dbReference>
<dbReference type="PANTHER" id="PTHR44013">
    <property type="entry name" value="ZINC-TYPE ALCOHOL DEHYDROGENASE-LIKE PROTEIN C16A3.02C"/>
    <property type="match status" value="1"/>
</dbReference>
<evidence type="ECO:0000313" key="3">
    <source>
        <dbReference type="Proteomes" id="UP001500929"/>
    </source>
</evidence>